<proteinExistence type="predicted"/>
<dbReference type="PANTHER" id="PTHR43272">
    <property type="entry name" value="LONG-CHAIN-FATTY-ACID--COA LIGASE"/>
    <property type="match status" value="1"/>
</dbReference>
<dbReference type="AlphaFoldDB" id="A0A8H3FNH0"/>
<dbReference type="PANTHER" id="PTHR43272:SF11">
    <property type="entry name" value="AMP-DEPENDENT SYNTHETASE_LIGASE DOMAIN-CONTAINING PROTEIN"/>
    <property type="match status" value="1"/>
</dbReference>
<evidence type="ECO:0000313" key="3">
    <source>
        <dbReference type="EMBL" id="CAF9927841.1"/>
    </source>
</evidence>
<feature type="transmembrane region" description="Helical" evidence="1">
    <location>
        <begin position="20"/>
        <end position="40"/>
    </location>
</feature>
<accession>A0A8H3FNH0</accession>
<keyword evidence="1" id="KW-0812">Transmembrane</keyword>
<dbReference type="OrthoDB" id="4138492at2759"/>
<evidence type="ECO:0000313" key="4">
    <source>
        <dbReference type="Proteomes" id="UP000664169"/>
    </source>
</evidence>
<reference evidence="3" key="1">
    <citation type="submission" date="2021-03" db="EMBL/GenBank/DDBJ databases">
        <authorList>
            <person name="Tagirdzhanova G."/>
        </authorList>
    </citation>
    <scope>NUCLEOTIDE SEQUENCE</scope>
</reference>
<dbReference type="GO" id="GO:0005783">
    <property type="term" value="C:endoplasmic reticulum"/>
    <property type="evidence" value="ECO:0007669"/>
    <property type="project" value="TreeGrafter"/>
</dbReference>
<dbReference type="SUPFAM" id="SSF56801">
    <property type="entry name" value="Acetyl-CoA synthetase-like"/>
    <property type="match status" value="1"/>
</dbReference>
<keyword evidence="1" id="KW-1133">Transmembrane helix</keyword>
<sequence length="538" mass="57562">MVSFLAQLDAQLDHLFAGWNVYSTTLVVVLIAVLFLPLFFSSEPDIHPFLLARQATASPVRESGQSAVYRSSDIPHGYPLRRGLNLKDETTSKWGPGRDGDLRDIWLAAVGAGAGKSRKILTLKGNNEPVASTFEQLSKQINAIGTHFKRHGSQRVAIYLPNSTEFLVSLFACMFYNLIPILVPSDISPEGLEKIIIETQADSIVAPGGVLSIDSLTKIAPKTKLAVWVVPSTSQQMNFAEDAGTSGSTAEWHDLINQSPDVSDLPKSNDEKHIPNVISVWHDESNTQTVEYTQANLISAVAANLAVLPRGHGLQETDLIVSLSPLTQTFALSLVLAGLFSNASIALTSVAGLASDYELAFQGGIKPSIIIASAATMSKAHGRLTDGDKGVFSRIRRSRHASSLAAGKMRLNGLQSLRLIYVSAGPSSASLKAQDLNDLRIFTGSRIIHSLVLPQVAGAVAQTSPMDYRIGDQPTKMSHFGAPLSSVEIKVVGDQGQILDDDYKPVGSLMIAGPAVVGGSTTTNMRATFGDDQTLQLL</sequence>
<dbReference type="InterPro" id="IPR000873">
    <property type="entry name" value="AMP-dep_synth/lig_dom"/>
</dbReference>
<feature type="domain" description="AMP-dependent synthetase/ligase" evidence="2">
    <location>
        <begin position="129"/>
        <end position="251"/>
    </location>
</feature>
<dbReference type="Gene3D" id="3.40.50.12780">
    <property type="entry name" value="N-terminal domain of ligase-like"/>
    <property type="match status" value="1"/>
</dbReference>
<dbReference type="Pfam" id="PF00501">
    <property type="entry name" value="AMP-binding"/>
    <property type="match status" value="1"/>
</dbReference>
<gene>
    <name evidence="3" type="ORF">GOMPHAMPRED_004522</name>
</gene>
<dbReference type="EMBL" id="CAJPDQ010000028">
    <property type="protein sequence ID" value="CAF9927841.1"/>
    <property type="molecule type" value="Genomic_DNA"/>
</dbReference>
<dbReference type="GO" id="GO:0016020">
    <property type="term" value="C:membrane"/>
    <property type="evidence" value="ECO:0007669"/>
    <property type="project" value="TreeGrafter"/>
</dbReference>
<keyword evidence="4" id="KW-1185">Reference proteome</keyword>
<protein>
    <recommendedName>
        <fullName evidence="2">AMP-dependent synthetase/ligase domain-containing protein</fullName>
    </recommendedName>
</protein>
<name>A0A8H3FNH0_9LECA</name>
<dbReference type="InterPro" id="IPR042099">
    <property type="entry name" value="ANL_N_sf"/>
</dbReference>
<dbReference type="GO" id="GO:0004467">
    <property type="term" value="F:long-chain fatty acid-CoA ligase activity"/>
    <property type="evidence" value="ECO:0007669"/>
    <property type="project" value="TreeGrafter"/>
</dbReference>
<organism evidence="3 4">
    <name type="scientific">Gomphillus americanus</name>
    <dbReference type="NCBI Taxonomy" id="1940652"/>
    <lineage>
        <taxon>Eukaryota</taxon>
        <taxon>Fungi</taxon>
        <taxon>Dikarya</taxon>
        <taxon>Ascomycota</taxon>
        <taxon>Pezizomycotina</taxon>
        <taxon>Lecanoromycetes</taxon>
        <taxon>OSLEUM clade</taxon>
        <taxon>Ostropomycetidae</taxon>
        <taxon>Ostropales</taxon>
        <taxon>Graphidaceae</taxon>
        <taxon>Gomphilloideae</taxon>
        <taxon>Gomphillus</taxon>
    </lineage>
</organism>
<dbReference type="Proteomes" id="UP000664169">
    <property type="component" value="Unassembled WGS sequence"/>
</dbReference>
<evidence type="ECO:0000259" key="2">
    <source>
        <dbReference type="Pfam" id="PF00501"/>
    </source>
</evidence>
<comment type="caution">
    <text evidence="3">The sequence shown here is derived from an EMBL/GenBank/DDBJ whole genome shotgun (WGS) entry which is preliminary data.</text>
</comment>
<keyword evidence="1" id="KW-0472">Membrane</keyword>
<evidence type="ECO:0000256" key="1">
    <source>
        <dbReference type="SAM" id="Phobius"/>
    </source>
</evidence>